<dbReference type="InterPro" id="IPR003743">
    <property type="entry name" value="Zf-RING_7"/>
</dbReference>
<reference evidence="4" key="1">
    <citation type="submission" date="2012-10" db="EMBL/GenBank/DDBJ databases">
        <authorList>
            <person name="Lefevre C."/>
        </authorList>
    </citation>
    <scope>NUCLEOTIDE SEQUENCE</scope>
    <source>
        <strain evidence="4">BW-1</strain>
    </source>
</reference>
<evidence type="ECO:0000313" key="5">
    <source>
        <dbReference type="EMBL" id="SLM32843.1"/>
    </source>
</evidence>
<reference evidence="5 6" key="3">
    <citation type="submission" date="2017-03" db="EMBL/GenBank/DDBJ databases">
        <authorList>
            <person name="Afonso C.L."/>
            <person name="Miller P.J."/>
            <person name="Scott M.A."/>
            <person name="Spackman E."/>
            <person name="Goraichik I."/>
            <person name="Dimitrov K.M."/>
            <person name="Suarez D.L."/>
            <person name="Swayne D.E."/>
        </authorList>
    </citation>
    <scope>NUCLEOTIDE SEQUENCE [LARGE SCALE GENOMIC DNA]</scope>
    <source>
        <strain evidence="5">PRJEB14757</strain>
    </source>
</reference>
<evidence type="ECO:0000313" key="4">
    <source>
        <dbReference type="EMBL" id="CCO06792.1"/>
    </source>
</evidence>
<evidence type="ECO:0000259" key="3">
    <source>
        <dbReference type="Pfam" id="PF24481"/>
    </source>
</evidence>
<keyword evidence="6" id="KW-1185">Reference proteome</keyword>
<dbReference type="InterPro" id="IPR056003">
    <property type="entry name" value="CT398_CC_hairpin"/>
</dbReference>
<accession>L0R5J5</accession>
<dbReference type="OrthoDB" id="9795058at2"/>
<evidence type="ECO:0000313" key="6">
    <source>
        <dbReference type="Proteomes" id="UP000191931"/>
    </source>
</evidence>
<dbReference type="Pfam" id="PF02591">
    <property type="entry name" value="Zn_ribbon_9"/>
    <property type="match status" value="1"/>
</dbReference>
<keyword evidence="1" id="KW-0175">Coiled coil</keyword>
<gene>
    <name evidence="4" type="ORF">DEMABW1_80186</name>
    <name evidence="5" type="ORF">MTBBW1_80186</name>
</gene>
<dbReference type="PANTHER" id="PTHR39082:SF1">
    <property type="entry name" value="SCAVENGER RECEPTOR CLASS A MEMBER 3"/>
    <property type="match status" value="1"/>
</dbReference>
<dbReference type="EMBL" id="FWEV01000325">
    <property type="protein sequence ID" value="SLM32843.1"/>
    <property type="molecule type" value="Genomic_DNA"/>
</dbReference>
<evidence type="ECO:0000259" key="2">
    <source>
        <dbReference type="Pfam" id="PF02591"/>
    </source>
</evidence>
<dbReference type="STRING" id="1246637.MTBBW1_80186"/>
<protein>
    <submittedName>
        <fullName evidence="4">Putative nucleic acid-binding Zn-ribbon protein</fullName>
    </submittedName>
</protein>
<feature type="domain" description="C4-type zinc ribbon" evidence="2">
    <location>
        <begin position="203"/>
        <end position="234"/>
    </location>
</feature>
<reference evidence="4" key="2">
    <citation type="submission" date="2012-12" db="EMBL/GenBank/DDBJ databases">
        <title>Region harboring genes involved in magnetosome formation of Candidatus Desulfamplus magnetosmortis.</title>
        <authorList>
            <person name="Lefevre C.T."/>
            <person name="Bazylinski D.A."/>
        </authorList>
    </citation>
    <scope>NUCLEOTIDE SEQUENCE</scope>
    <source>
        <strain evidence="4">BW-1</strain>
    </source>
</reference>
<proteinExistence type="predicted"/>
<name>L0R5J5_9BACT</name>
<dbReference type="SUPFAM" id="SSF57997">
    <property type="entry name" value="Tropomyosin"/>
    <property type="match status" value="1"/>
</dbReference>
<dbReference type="PANTHER" id="PTHR39082">
    <property type="entry name" value="PHOSPHOLIPASE C-BETA-2-RELATED"/>
    <property type="match status" value="1"/>
</dbReference>
<dbReference type="InterPro" id="IPR052376">
    <property type="entry name" value="Oxidative_Scav/Glycosyltrans"/>
</dbReference>
<sequence>MVDITRADIDILVQLQKAETDTVNIRAFLQNVEAEKSALEDKLNEFKSAHEKLVAEFDIAEKSCSAAELEMKSNEERIEKSTQTLKTLANHKAYAALQREVDDNKKRRDSLENSYIELLDEKESRATALEEHFQQLQQLTEQIRSQQEEIDEKSRSHRLRMKEYEEERQKIAVNLAPWLLKQFNEISETSGGLAVVEVKDQLCRGCFMNIPPQLYIEVRRCKTLILCPQCNRILYYNE</sequence>
<dbReference type="EMBL" id="HF547348">
    <property type="protein sequence ID" value="CCO06792.1"/>
    <property type="molecule type" value="Genomic_DNA"/>
</dbReference>
<feature type="domain" description="CT398-like coiled coil hairpin" evidence="3">
    <location>
        <begin position="32"/>
        <end position="190"/>
    </location>
</feature>
<dbReference type="AlphaFoldDB" id="L0R5J5"/>
<feature type="coiled-coil region" evidence="1">
    <location>
        <begin position="29"/>
        <end position="167"/>
    </location>
</feature>
<dbReference type="Proteomes" id="UP000191931">
    <property type="component" value="Unassembled WGS sequence"/>
</dbReference>
<dbReference type="Pfam" id="PF24481">
    <property type="entry name" value="CT398_CC"/>
    <property type="match status" value="1"/>
</dbReference>
<dbReference type="Gene3D" id="1.10.287.1490">
    <property type="match status" value="1"/>
</dbReference>
<organism evidence="4">
    <name type="scientific">Desulfamplus magnetovallimortis</name>
    <dbReference type="NCBI Taxonomy" id="1246637"/>
    <lineage>
        <taxon>Bacteria</taxon>
        <taxon>Pseudomonadati</taxon>
        <taxon>Thermodesulfobacteriota</taxon>
        <taxon>Desulfobacteria</taxon>
        <taxon>Desulfobacterales</taxon>
        <taxon>Desulfobacteraceae</taxon>
        <taxon>Desulfamplus</taxon>
    </lineage>
</organism>
<dbReference type="RefSeq" id="WP_080798516.1">
    <property type="nucleotide sequence ID" value="NZ_LT828540.1"/>
</dbReference>
<evidence type="ECO:0000256" key="1">
    <source>
        <dbReference type="SAM" id="Coils"/>
    </source>
</evidence>